<accession>A0ABU2XD66</accession>
<dbReference type="EMBL" id="JAVRFD010000006">
    <property type="protein sequence ID" value="MDT0543841.1"/>
    <property type="molecule type" value="Genomic_DNA"/>
</dbReference>
<protein>
    <recommendedName>
        <fullName evidence="3">Platelet-activating factor acetylhydrolase</fullName>
    </recommendedName>
</protein>
<proteinExistence type="predicted"/>
<evidence type="ECO:0008006" key="3">
    <source>
        <dbReference type="Google" id="ProtNLM"/>
    </source>
</evidence>
<keyword evidence="2" id="KW-1185">Reference proteome</keyword>
<dbReference type="Gene3D" id="3.40.50.1820">
    <property type="entry name" value="alpha/beta hydrolase"/>
    <property type="match status" value="1"/>
</dbReference>
<dbReference type="SUPFAM" id="SSF53474">
    <property type="entry name" value="alpha/beta-Hydrolases"/>
    <property type="match status" value="1"/>
</dbReference>
<sequence length="223" mass="24085">MTTYTIGTLGRRPHRSEPPAGRYPVGAIFLHLVDRDRCDAWVPSRPYRELMVGVRYPAREVEGYERVPGSFAHEDAPPVLDPVGPRPVVLYSPGVGEARVPGTPLVDELASHGYVVVFIDHADDAPAAKFPHDRVADVRFVLDQLASLAPGLLDLSRIGLCGRSEGRLADLGTLHDDPRIKAVADLDGEGDGDGAAARLVAFFDRRLLGREEIPAATAARAGR</sequence>
<organism evidence="1 2">
    <name type="scientific">Streptomyces lonegramiae</name>
    <dbReference type="NCBI Taxonomy" id="3075524"/>
    <lineage>
        <taxon>Bacteria</taxon>
        <taxon>Bacillati</taxon>
        <taxon>Actinomycetota</taxon>
        <taxon>Actinomycetes</taxon>
        <taxon>Kitasatosporales</taxon>
        <taxon>Streptomycetaceae</taxon>
        <taxon>Streptomyces</taxon>
    </lineage>
</organism>
<dbReference type="InterPro" id="IPR029058">
    <property type="entry name" value="AB_hydrolase_fold"/>
</dbReference>
<gene>
    <name evidence="1" type="ORF">RND15_14195</name>
</gene>
<name>A0ABU2XD66_9ACTN</name>
<dbReference type="RefSeq" id="WP_311724255.1">
    <property type="nucleotide sequence ID" value="NZ_JAVRFD010000006.1"/>
</dbReference>
<reference evidence="1" key="1">
    <citation type="submission" date="2024-05" db="EMBL/GenBank/DDBJ databases">
        <title>30 novel species of actinomycetes from the DSMZ collection.</title>
        <authorList>
            <person name="Nouioui I."/>
        </authorList>
    </citation>
    <scope>NUCLEOTIDE SEQUENCE</scope>
    <source>
        <strain evidence="1">DSM 41529</strain>
    </source>
</reference>
<evidence type="ECO:0000313" key="2">
    <source>
        <dbReference type="Proteomes" id="UP001180754"/>
    </source>
</evidence>
<dbReference type="Proteomes" id="UP001180754">
    <property type="component" value="Unassembled WGS sequence"/>
</dbReference>
<evidence type="ECO:0000313" key="1">
    <source>
        <dbReference type="EMBL" id="MDT0543841.1"/>
    </source>
</evidence>
<comment type="caution">
    <text evidence="1">The sequence shown here is derived from an EMBL/GenBank/DDBJ whole genome shotgun (WGS) entry which is preliminary data.</text>
</comment>